<reference evidence="14" key="1">
    <citation type="submission" date="2020-10" db="EMBL/GenBank/DDBJ databases">
        <authorList>
            <person name="Gilroy R."/>
        </authorList>
    </citation>
    <scope>NUCLEOTIDE SEQUENCE</scope>
    <source>
        <strain evidence="14">F6-4510</strain>
    </source>
</reference>
<comment type="cofactor">
    <cofactor evidence="2">
        <name>Mg(2+)</name>
        <dbReference type="ChEBI" id="CHEBI:18420"/>
    </cofactor>
</comment>
<dbReference type="PANTHER" id="PTHR45745">
    <property type="entry name" value="PHOSPHOMANNOMUTASE 45A"/>
    <property type="match status" value="1"/>
</dbReference>
<dbReference type="SUPFAM" id="SSF53738">
    <property type="entry name" value="Phosphoglucomutase, first 3 domains"/>
    <property type="match status" value="3"/>
</dbReference>
<dbReference type="Pfam" id="PF00408">
    <property type="entry name" value="PGM_PMM_IV"/>
    <property type="match status" value="1"/>
</dbReference>
<dbReference type="EMBL" id="JADIMX010000085">
    <property type="protein sequence ID" value="MBO8434573.1"/>
    <property type="molecule type" value="Genomic_DNA"/>
</dbReference>
<evidence type="ECO:0000256" key="8">
    <source>
        <dbReference type="ARBA" id="ARBA00023235"/>
    </source>
</evidence>
<evidence type="ECO:0000256" key="4">
    <source>
        <dbReference type="ARBA" id="ARBA00012728"/>
    </source>
</evidence>
<evidence type="ECO:0000256" key="5">
    <source>
        <dbReference type="ARBA" id="ARBA00022553"/>
    </source>
</evidence>
<dbReference type="InterPro" id="IPR005846">
    <property type="entry name" value="A-D-PHexomutase_a/b/a-III"/>
</dbReference>
<dbReference type="PROSITE" id="PS00710">
    <property type="entry name" value="PGM_PMM"/>
    <property type="match status" value="1"/>
</dbReference>
<evidence type="ECO:0000259" key="10">
    <source>
        <dbReference type="Pfam" id="PF00408"/>
    </source>
</evidence>
<evidence type="ECO:0000256" key="9">
    <source>
        <dbReference type="RuleBase" id="RU004326"/>
    </source>
</evidence>
<feature type="domain" description="Alpha-D-phosphohexomutase alpha/beta/alpha" evidence="12">
    <location>
        <begin position="210"/>
        <end position="317"/>
    </location>
</feature>
<keyword evidence="6 9" id="KW-0479">Metal-binding</keyword>
<evidence type="ECO:0000256" key="2">
    <source>
        <dbReference type="ARBA" id="ARBA00001946"/>
    </source>
</evidence>
<dbReference type="GO" id="GO:0000287">
    <property type="term" value="F:magnesium ion binding"/>
    <property type="evidence" value="ECO:0007669"/>
    <property type="project" value="InterPro"/>
</dbReference>
<dbReference type="InterPro" id="IPR036900">
    <property type="entry name" value="A-D-PHexomutase_C_sf"/>
</dbReference>
<comment type="catalytic activity">
    <reaction evidence="1">
        <text>alpha-D-glucose 1-phosphate = alpha-D-glucose 6-phosphate</text>
        <dbReference type="Rhea" id="RHEA:23536"/>
        <dbReference type="ChEBI" id="CHEBI:58225"/>
        <dbReference type="ChEBI" id="CHEBI:58601"/>
        <dbReference type="EC" id="5.4.2.2"/>
    </reaction>
</comment>
<keyword evidence="7 9" id="KW-0460">Magnesium</keyword>
<feature type="domain" description="Alpha-D-phosphohexomutase C-terminal" evidence="10">
    <location>
        <begin position="521"/>
        <end position="554"/>
    </location>
</feature>
<dbReference type="Gene3D" id="3.30.310.50">
    <property type="entry name" value="Alpha-D-phosphohexomutase, C-terminal domain"/>
    <property type="match status" value="1"/>
</dbReference>
<name>A0A9D9H4J7_9FIRM</name>
<evidence type="ECO:0000313" key="14">
    <source>
        <dbReference type="EMBL" id="MBO8434573.1"/>
    </source>
</evidence>
<protein>
    <recommendedName>
        <fullName evidence="4">phosphoglucomutase (alpha-D-glucose-1,6-bisphosphate-dependent)</fullName>
        <ecNumber evidence="4">5.4.2.2</ecNumber>
    </recommendedName>
</protein>
<evidence type="ECO:0000313" key="15">
    <source>
        <dbReference type="Proteomes" id="UP000823611"/>
    </source>
</evidence>
<dbReference type="Pfam" id="PF02878">
    <property type="entry name" value="PGM_PMM_I"/>
    <property type="match status" value="1"/>
</dbReference>
<dbReference type="InterPro" id="IPR005843">
    <property type="entry name" value="A-D-PHexomutase_C"/>
</dbReference>
<evidence type="ECO:0000256" key="7">
    <source>
        <dbReference type="ARBA" id="ARBA00022842"/>
    </source>
</evidence>
<dbReference type="AlphaFoldDB" id="A0A9D9H4J7"/>
<reference evidence="14" key="2">
    <citation type="journal article" date="2021" name="PeerJ">
        <title>Extensive microbial diversity within the chicken gut microbiome revealed by metagenomics and culture.</title>
        <authorList>
            <person name="Gilroy R."/>
            <person name="Ravi A."/>
            <person name="Getino M."/>
            <person name="Pursley I."/>
            <person name="Horton D.L."/>
            <person name="Alikhan N.F."/>
            <person name="Baker D."/>
            <person name="Gharbi K."/>
            <person name="Hall N."/>
            <person name="Watson M."/>
            <person name="Adriaenssens E.M."/>
            <person name="Foster-Nyarko E."/>
            <person name="Jarju S."/>
            <person name="Secka A."/>
            <person name="Antonio M."/>
            <person name="Oren A."/>
            <person name="Chaudhuri R.R."/>
            <person name="La Ragione R."/>
            <person name="Hildebrand F."/>
            <person name="Pallen M.J."/>
        </authorList>
    </citation>
    <scope>NUCLEOTIDE SEQUENCE</scope>
    <source>
        <strain evidence="14">F6-4510</strain>
    </source>
</reference>
<dbReference type="GO" id="GO:0004614">
    <property type="term" value="F:phosphoglucomutase activity"/>
    <property type="evidence" value="ECO:0007669"/>
    <property type="project" value="UniProtKB-EC"/>
</dbReference>
<dbReference type="CDD" id="cd05799">
    <property type="entry name" value="PGM2"/>
    <property type="match status" value="1"/>
</dbReference>
<evidence type="ECO:0000259" key="11">
    <source>
        <dbReference type="Pfam" id="PF02878"/>
    </source>
</evidence>
<evidence type="ECO:0000256" key="1">
    <source>
        <dbReference type="ARBA" id="ARBA00000443"/>
    </source>
</evidence>
<dbReference type="EC" id="5.4.2.2" evidence="4"/>
<dbReference type="InterPro" id="IPR016066">
    <property type="entry name" value="A-D-PHexomutase_CS"/>
</dbReference>
<comment type="caution">
    <text evidence="14">The sequence shown here is derived from an EMBL/GenBank/DDBJ whole genome shotgun (WGS) entry which is preliminary data.</text>
</comment>
<feature type="domain" description="Alpha-D-phosphohexomutase alpha/beta/alpha" evidence="13">
    <location>
        <begin position="327"/>
        <end position="450"/>
    </location>
</feature>
<dbReference type="GO" id="GO:0005975">
    <property type="term" value="P:carbohydrate metabolic process"/>
    <property type="evidence" value="ECO:0007669"/>
    <property type="project" value="InterPro"/>
</dbReference>
<feature type="domain" description="Alpha-D-phosphohexomutase alpha/beta/alpha" evidence="11">
    <location>
        <begin position="43"/>
        <end position="182"/>
    </location>
</feature>
<dbReference type="Pfam" id="PF02880">
    <property type="entry name" value="PGM_PMM_III"/>
    <property type="match status" value="1"/>
</dbReference>
<dbReference type="InterPro" id="IPR016055">
    <property type="entry name" value="A-D-PHexomutase_a/b/a-I/II/III"/>
</dbReference>
<comment type="similarity">
    <text evidence="3 9">Belongs to the phosphohexose mutase family.</text>
</comment>
<evidence type="ECO:0000259" key="12">
    <source>
        <dbReference type="Pfam" id="PF02879"/>
    </source>
</evidence>
<evidence type="ECO:0000259" key="13">
    <source>
        <dbReference type="Pfam" id="PF02880"/>
    </source>
</evidence>
<dbReference type="Gene3D" id="3.40.120.10">
    <property type="entry name" value="Alpha-D-Glucose-1,6-Bisphosphate, subunit A, domain 3"/>
    <property type="match status" value="3"/>
</dbReference>
<dbReference type="GO" id="GO:0006166">
    <property type="term" value="P:purine ribonucleoside salvage"/>
    <property type="evidence" value="ECO:0007669"/>
    <property type="project" value="TreeGrafter"/>
</dbReference>
<evidence type="ECO:0000256" key="6">
    <source>
        <dbReference type="ARBA" id="ARBA00022723"/>
    </source>
</evidence>
<dbReference type="InterPro" id="IPR005845">
    <property type="entry name" value="A-D-PHexomutase_a/b/a-II"/>
</dbReference>
<dbReference type="InterPro" id="IPR005844">
    <property type="entry name" value="A-D-PHexomutase_a/b/a-I"/>
</dbReference>
<organism evidence="14 15">
    <name type="scientific">Candidatus Fimicola merdigallinarum</name>
    <dbReference type="NCBI Taxonomy" id="2840819"/>
    <lineage>
        <taxon>Bacteria</taxon>
        <taxon>Bacillati</taxon>
        <taxon>Bacillota</taxon>
        <taxon>Clostridia</taxon>
        <taxon>Lachnospirales</taxon>
        <taxon>Lachnospiraceae</taxon>
        <taxon>Lachnospiraceae incertae sedis</taxon>
        <taxon>Candidatus Fimicola</taxon>
    </lineage>
</organism>
<dbReference type="SUPFAM" id="SSF55957">
    <property type="entry name" value="Phosphoglucomutase, C-terminal domain"/>
    <property type="match status" value="1"/>
</dbReference>
<keyword evidence="5" id="KW-0597">Phosphoprotein</keyword>
<accession>A0A9D9H4J7</accession>
<proteinExistence type="inferred from homology"/>
<evidence type="ECO:0000256" key="3">
    <source>
        <dbReference type="ARBA" id="ARBA00010231"/>
    </source>
</evidence>
<dbReference type="PANTHER" id="PTHR45745:SF1">
    <property type="entry name" value="PHOSPHOGLUCOMUTASE 2B-RELATED"/>
    <property type="match status" value="1"/>
</dbReference>
<gene>
    <name evidence="14" type="ORF">IAC55_04540</name>
</gene>
<dbReference type="GO" id="GO:0008973">
    <property type="term" value="F:phosphopentomutase activity"/>
    <property type="evidence" value="ECO:0007669"/>
    <property type="project" value="TreeGrafter"/>
</dbReference>
<dbReference type="Pfam" id="PF02879">
    <property type="entry name" value="PGM_PMM_II"/>
    <property type="match status" value="1"/>
</dbReference>
<sequence length="577" mass="64626">MDYREKYNHWVNDEYFDEATRNELKAIADDDKEIQERFYKELDFGTGGLRGIMGAGTNRMNKYTVGKATQGLANYIKKQGEEAVKKGIAIAYDSRNMSKEFAETVGLVMAGNGIKAYVYDDLRPTPMLSFAVRHLGCTAGVVITASHNPPEYNGYKVYWADGGQVPYPRDEEIITEVNAVTNYADIKFMDKDDALKDGLFNIMDKSVDDEFIKNVKAQSLNPDVIKEVGDSLKIVYTPIHGSGNIPVRRALSEIGFKNVFVVKEQELPDGNFTTVGYPNPEDPKVFKLAIDLAKKEDADVIVGTDPDCDRVGVVVKNNEGEYVVLTGNMTGALLTDYILSQRKANGTFPENGAVIKTIVTTEMVRPMCDEYGVKLLDVLTGFKYIGEKIKQFEETGEYTYLFGFEESYGCLAGTYARDKDAVVATMLICEMAGYYKAKGLTLYEGLMEAYKKYGFFKEGIKSLTLKGIEGVERIKYIMDTLRNNPPTEFAGIKVEWARDYQTKEFKNLLTGETEEDTLPLSNVLHYTLEDGSWLCVRPSGTEPKLKFYYGVKADSIENADAKVSALDKDVDLKLEKM</sequence>
<dbReference type="Proteomes" id="UP000823611">
    <property type="component" value="Unassembled WGS sequence"/>
</dbReference>
<keyword evidence="8" id="KW-0413">Isomerase</keyword>